<reference evidence="1" key="2">
    <citation type="submission" date="2021-04" db="EMBL/GenBank/DDBJ databases">
        <authorList>
            <person name="Gilroy R."/>
        </authorList>
    </citation>
    <scope>NUCLEOTIDE SEQUENCE</scope>
    <source>
        <strain evidence="1">CHK187-5294</strain>
    </source>
</reference>
<name>A0A9D2A7T8_9FIRM</name>
<protein>
    <recommendedName>
        <fullName evidence="3">Spore coat protein</fullName>
    </recommendedName>
</protein>
<dbReference type="AlphaFoldDB" id="A0A9D2A7T8"/>
<sequence length="63" mass="6832">MTKLTSKDLEVLSGLLMGESMACKKARVYSKTLTDAALAECLGKIADCHEQRFNALLSVLEGK</sequence>
<evidence type="ECO:0000313" key="1">
    <source>
        <dbReference type="EMBL" id="HIZ03016.1"/>
    </source>
</evidence>
<dbReference type="Proteomes" id="UP000824132">
    <property type="component" value="Unassembled WGS sequence"/>
</dbReference>
<gene>
    <name evidence="1" type="ORF">H9727_01895</name>
</gene>
<comment type="caution">
    <text evidence="1">The sequence shown here is derived from an EMBL/GenBank/DDBJ whole genome shotgun (WGS) entry which is preliminary data.</text>
</comment>
<reference evidence="1" key="1">
    <citation type="journal article" date="2021" name="PeerJ">
        <title>Extensive microbial diversity within the chicken gut microbiome revealed by metagenomics and culture.</title>
        <authorList>
            <person name="Gilroy R."/>
            <person name="Ravi A."/>
            <person name="Getino M."/>
            <person name="Pursley I."/>
            <person name="Horton D.L."/>
            <person name="Alikhan N.F."/>
            <person name="Baker D."/>
            <person name="Gharbi K."/>
            <person name="Hall N."/>
            <person name="Watson M."/>
            <person name="Adriaenssens E.M."/>
            <person name="Foster-Nyarko E."/>
            <person name="Jarju S."/>
            <person name="Secka A."/>
            <person name="Antonio M."/>
            <person name="Oren A."/>
            <person name="Chaudhuri R.R."/>
            <person name="La Ragione R."/>
            <person name="Hildebrand F."/>
            <person name="Pallen M.J."/>
        </authorList>
    </citation>
    <scope>NUCLEOTIDE SEQUENCE</scope>
    <source>
        <strain evidence="1">CHK187-5294</strain>
    </source>
</reference>
<accession>A0A9D2A7T8</accession>
<evidence type="ECO:0008006" key="3">
    <source>
        <dbReference type="Google" id="ProtNLM"/>
    </source>
</evidence>
<dbReference type="EMBL" id="DXCL01000010">
    <property type="protein sequence ID" value="HIZ03016.1"/>
    <property type="molecule type" value="Genomic_DNA"/>
</dbReference>
<evidence type="ECO:0000313" key="2">
    <source>
        <dbReference type="Proteomes" id="UP000824132"/>
    </source>
</evidence>
<organism evidence="1 2">
    <name type="scientific">Candidatus Borkfalkia avistercoris</name>
    <dbReference type="NCBI Taxonomy" id="2838504"/>
    <lineage>
        <taxon>Bacteria</taxon>
        <taxon>Bacillati</taxon>
        <taxon>Bacillota</taxon>
        <taxon>Clostridia</taxon>
        <taxon>Christensenellales</taxon>
        <taxon>Christensenellaceae</taxon>
        <taxon>Candidatus Borkfalkia</taxon>
    </lineage>
</organism>
<proteinExistence type="predicted"/>